<evidence type="ECO:0000259" key="2">
    <source>
        <dbReference type="Pfam" id="PF07919"/>
    </source>
</evidence>
<feature type="region of interest" description="Disordered" evidence="1">
    <location>
        <begin position="96"/>
        <end position="120"/>
    </location>
</feature>
<dbReference type="PANTHER" id="PTHR14374">
    <property type="entry name" value="FOIE GRAS"/>
    <property type="match status" value="1"/>
</dbReference>
<sequence length="1307" mass="145154">MDAYPIEFITHETPLLVLSGLGEPEIETPAYPLLEEGGFKISSELPPITSSAGVGLLECFHRLDASIGVWAGRAERLAKSPAFRIRAVGRNYTLPPRKAAPPAPGSLAPGAEIPPTRALHSPISPLSPDSSLYPDGVISNLWLRKHQLLLPSIFVCFHELYTQSNDGNIQNLKDNELIASINAAKKHFSPTTGSTISASIGGDEIRSSGYRSKFAVVLMCDKSILSSPRIDDRLGYIKRSTNLIANATFFFVPANSSPVELQQFALNFLATLYPLAIEYYRDLSKHSRRKRNKSSVPPPTIPSSRALSQQAWNLRYEFKLGIFAEFRQEMDVAVRNYETAYEKLLTEVFETTTSWSDRWTQARLLADITILRLIRCHLWGEQYTAAKRRWSAHVGHMTNMLDRKGRGTKTYGFAAWMSRWNKCLGELIQTGSFPVFNVTVPASPRTPMLGVGIDGIEPPAIYAPPEKQISVSERIGPQDLLHHAGFYYLKAAEFVSVRARRAKRISSDDSADSYDLYLCPPPQEESVIDHDSFQLSLLSLARREFDSRQQKRLADSISLQIAKLKMAKASQDESLWGETLKDLRSVARIYRKEGWWEVLEDVLWNIVQCGRNAGEGGSVVIAELELMCSAVFKERRGWRYDLSRSLEGVETVKVKPTLVVRGGDVVSFLTASYSFETPNVHAGDSTISQLVISSDAHASAAPIVFSELKISYEGNLRTILLRHTPSSPSSGSKINKIDLKWKVQEQNHSPDEPLPSPTSIKSFLVADTDLSLAPGETKIYEFSSILREAGDAKAICATFVMYTEGFELDYMVMLDTEYDDDDRVDAPSTRAVHPISRKITHTTPNGGTGVWWIGEEGGPLRKKPLRSKEPGTLTIMPRPPKMEVTAKSMVEGELYVNEIVKVELEVENGEGEDAIVDIGLRILGWPVDDDDLPSITWISDGAKEPATASLYPLGKLSPSTPPTKRTICFQSPSIPADCAIEITAHYHLVSDPDTPIHKSVMAEIPIVNPFSTAFDFSPRVHPNPWPDHFSLEEGTGWENGKRVLGIIQRWCLTVTLHTTGRGGAVVVENWELPIHAVEGGGEGAVCRVIPDEYPKESLLLDQEEQTPLPFTLDIQKRSLEDRSAASIDVTLVLRWRRDSLPSTPLNTTTLTVPRLPVPPSEPRVLAALIPPSPTLPNPLPPNVLTVRYTLENPTNYFLTFNVLMEANEAFAFSGPKQILVQLLPSSRAQIEYRLFVFPVIREKGVRFDGEEEGGRWVRPGLRVVDRYFNKMLRVSPGSEGVGVGKAGLVVWFKEEVGKEGEVGDFQV</sequence>
<evidence type="ECO:0000313" key="5">
    <source>
        <dbReference type="Proteomes" id="UP000276215"/>
    </source>
</evidence>
<dbReference type="InterPro" id="IPR012880">
    <property type="entry name" value="Gryzun"/>
</dbReference>
<name>A0A3N4JT82_9PEZI</name>
<dbReference type="EMBL" id="ML120409">
    <property type="protein sequence ID" value="RPA96964.1"/>
    <property type="molecule type" value="Genomic_DNA"/>
</dbReference>
<feature type="domain" description="Gryzun putative trafficking through Golgi" evidence="2">
    <location>
        <begin position="660"/>
        <end position="1292"/>
    </location>
</feature>
<evidence type="ECO:0000313" key="4">
    <source>
        <dbReference type="EMBL" id="RPA96964.1"/>
    </source>
</evidence>
<accession>A0A3N4JT82</accession>
<organism evidence="4 5">
    <name type="scientific">Choiromyces venosus 120613-1</name>
    <dbReference type="NCBI Taxonomy" id="1336337"/>
    <lineage>
        <taxon>Eukaryota</taxon>
        <taxon>Fungi</taxon>
        <taxon>Dikarya</taxon>
        <taxon>Ascomycota</taxon>
        <taxon>Pezizomycotina</taxon>
        <taxon>Pezizomycetes</taxon>
        <taxon>Pezizales</taxon>
        <taxon>Tuberaceae</taxon>
        <taxon>Choiromyces</taxon>
    </lineage>
</organism>
<keyword evidence="5" id="KW-1185">Reference proteome</keyword>
<dbReference type="Proteomes" id="UP000276215">
    <property type="component" value="Unassembled WGS sequence"/>
</dbReference>
<proteinExistence type="predicted"/>
<evidence type="ECO:0000256" key="1">
    <source>
        <dbReference type="SAM" id="MobiDB-lite"/>
    </source>
</evidence>
<dbReference type="InterPro" id="IPR021773">
    <property type="entry name" value="TPC11"/>
</dbReference>
<gene>
    <name evidence="4" type="ORF">L873DRAFT_1810456</name>
</gene>
<dbReference type="OrthoDB" id="6278596at2759"/>
<evidence type="ECO:0000259" key="3">
    <source>
        <dbReference type="Pfam" id="PF11817"/>
    </source>
</evidence>
<dbReference type="Pfam" id="PF07919">
    <property type="entry name" value="Gryzun"/>
    <property type="match status" value="1"/>
</dbReference>
<dbReference type="Pfam" id="PF11817">
    <property type="entry name" value="Foie-gras_1"/>
    <property type="match status" value="1"/>
</dbReference>
<feature type="domain" description="Trafficking protein particle complex subunit 11" evidence="3">
    <location>
        <begin position="358"/>
        <end position="627"/>
    </location>
</feature>
<protein>
    <submittedName>
        <fullName evidence="4">Uncharacterized protein</fullName>
    </submittedName>
</protein>
<reference evidence="4 5" key="1">
    <citation type="journal article" date="2018" name="Nat. Ecol. Evol.">
        <title>Pezizomycetes genomes reveal the molecular basis of ectomycorrhizal truffle lifestyle.</title>
        <authorList>
            <person name="Murat C."/>
            <person name="Payen T."/>
            <person name="Noel B."/>
            <person name="Kuo A."/>
            <person name="Morin E."/>
            <person name="Chen J."/>
            <person name="Kohler A."/>
            <person name="Krizsan K."/>
            <person name="Balestrini R."/>
            <person name="Da Silva C."/>
            <person name="Montanini B."/>
            <person name="Hainaut M."/>
            <person name="Levati E."/>
            <person name="Barry K.W."/>
            <person name="Belfiori B."/>
            <person name="Cichocki N."/>
            <person name="Clum A."/>
            <person name="Dockter R.B."/>
            <person name="Fauchery L."/>
            <person name="Guy J."/>
            <person name="Iotti M."/>
            <person name="Le Tacon F."/>
            <person name="Lindquist E.A."/>
            <person name="Lipzen A."/>
            <person name="Malagnac F."/>
            <person name="Mello A."/>
            <person name="Molinier V."/>
            <person name="Miyauchi S."/>
            <person name="Poulain J."/>
            <person name="Riccioni C."/>
            <person name="Rubini A."/>
            <person name="Sitrit Y."/>
            <person name="Splivallo R."/>
            <person name="Traeger S."/>
            <person name="Wang M."/>
            <person name="Zifcakova L."/>
            <person name="Wipf D."/>
            <person name="Zambonelli A."/>
            <person name="Paolocci F."/>
            <person name="Nowrousian M."/>
            <person name="Ottonello S."/>
            <person name="Baldrian P."/>
            <person name="Spatafora J.W."/>
            <person name="Henrissat B."/>
            <person name="Nagy L.G."/>
            <person name="Aury J.M."/>
            <person name="Wincker P."/>
            <person name="Grigoriev I.V."/>
            <person name="Bonfante P."/>
            <person name="Martin F.M."/>
        </authorList>
    </citation>
    <scope>NUCLEOTIDE SEQUENCE [LARGE SCALE GENOMIC DNA]</scope>
    <source>
        <strain evidence="4 5">120613-1</strain>
    </source>
</reference>
<dbReference type="STRING" id="1336337.A0A3N4JT82"/>
<dbReference type="PANTHER" id="PTHR14374:SF0">
    <property type="entry name" value="TRAFFICKING PROTEIN PARTICLE COMPLEX SUBUNIT 11"/>
    <property type="match status" value="1"/>
</dbReference>